<dbReference type="RefSeq" id="WP_097143314.1">
    <property type="nucleotide sequence ID" value="NZ_OBQD01000041.1"/>
</dbReference>
<dbReference type="EMBL" id="OBQD01000041">
    <property type="protein sequence ID" value="SOC48175.1"/>
    <property type="molecule type" value="Genomic_DNA"/>
</dbReference>
<proteinExistence type="predicted"/>
<keyword evidence="3" id="KW-1185">Reference proteome</keyword>
<accession>A0A285V1Y3</accession>
<protein>
    <recommendedName>
        <fullName evidence="1">DUF6998 domain-containing protein</fullName>
    </recommendedName>
</protein>
<evidence type="ECO:0000313" key="2">
    <source>
        <dbReference type="EMBL" id="SOC48175.1"/>
    </source>
</evidence>
<name>A0A285V1Y3_9HYPH</name>
<reference evidence="2 3" key="1">
    <citation type="submission" date="2017-08" db="EMBL/GenBank/DDBJ databases">
        <authorList>
            <person name="de Groot N.N."/>
        </authorList>
    </citation>
    <scope>NUCLEOTIDE SEQUENCE [LARGE SCALE GENOMIC DNA]</scope>
    <source>
        <strain evidence="2 3">JC85</strain>
    </source>
</reference>
<evidence type="ECO:0000313" key="3">
    <source>
        <dbReference type="Proteomes" id="UP000219167"/>
    </source>
</evidence>
<dbReference type="Pfam" id="PF22522">
    <property type="entry name" value="DUF6998"/>
    <property type="match status" value="1"/>
</dbReference>
<gene>
    <name evidence="2" type="ORF">SAMN05892877_14119</name>
</gene>
<evidence type="ECO:0000259" key="1">
    <source>
        <dbReference type="Pfam" id="PF22522"/>
    </source>
</evidence>
<dbReference type="Proteomes" id="UP000219167">
    <property type="component" value="Unassembled WGS sequence"/>
</dbReference>
<dbReference type="InterPro" id="IPR054267">
    <property type="entry name" value="DUF6998"/>
</dbReference>
<dbReference type="AlphaFoldDB" id="A0A285V1Y3"/>
<sequence length="163" mass="17798">MDTALTTATTVRIRDILTAIRPLAAEYYRLTGKPLGVTGEIAEAAAADLLGLELAPARTAGYDAIRHHPDGRKEHIQIKGRAFGEQSKPGQRLGMLKRDAVCDTVMVVLLDNATLDPQEIWEAPYSLVIDRLARPGSKARERGALGVREFKRMAACVWSAPHV</sequence>
<dbReference type="OrthoDB" id="8420327at2"/>
<feature type="domain" description="DUF6998" evidence="1">
    <location>
        <begin position="17"/>
        <end position="153"/>
    </location>
</feature>
<organism evidence="2 3">
    <name type="scientific">Rhizobium subbaraonis</name>
    <dbReference type="NCBI Taxonomy" id="908946"/>
    <lineage>
        <taxon>Bacteria</taxon>
        <taxon>Pseudomonadati</taxon>
        <taxon>Pseudomonadota</taxon>
        <taxon>Alphaproteobacteria</taxon>
        <taxon>Hyphomicrobiales</taxon>
        <taxon>Rhizobiaceae</taxon>
        <taxon>Rhizobium/Agrobacterium group</taxon>
        <taxon>Rhizobium</taxon>
    </lineage>
</organism>